<dbReference type="Proteomes" id="UP000218334">
    <property type="component" value="Unassembled WGS sequence"/>
</dbReference>
<name>A0A2H3BX19_9AGAR</name>
<reference evidence="2" key="1">
    <citation type="journal article" date="2017" name="Nat. Ecol. Evol.">
        <title>Genome expansion and lineage-specific genetic innovations in the forest pathogenic fungi Armillaria.</title>
        <authorList>
            <person name="Sipos G."/>
            <person name="Prasanna A.N."/>
            <person name="Walter M.C."/>
            <person name="O'Connor E."/>
            <person name="Balint B."/>
            <person name="Krizsan K."/>
            <person name="Kiss B."/>
            <person name="Hess J."/>
            <person name="Varga T."/>
            <person name="Slot J."/>
            <person name="Riley R."/>
            <person name="Boka B."/>
            <person name="Rigling D."/>
            <person name="Barry K."/>
            <person name="Lee J."/>
            <person name="Mihaltcheva S."/>
            <person name="LaButti K."/>
            <person name="Lipzen A."/>
            <person name="Waldron R."/>
            <person name="Moloney N.M."/>
            <person name="Sperisen C."/>
            <person name="Kredics L."/>
            <person name="Vagvoelgyi C."/>
            <person name="Patrignani A."/>
            <person name="Fitzpatrick D."/>
            <person name="Nagy I."/>
            <person name="Doyle S."/>
            <person name="Anderson J.B."/>
            <person name="Grigoriev I.V."/>
            <person name="Gueldener U."/>
            <person name="Muensterkoetter M."/>
            <person name="Nagy L.G."/>
        </authorList>
    </citation>
    <scope>NUCLEOTIDE SEQUENCE [LARGE SCALE GENOMIC DNA]</scope>
    <source>
        <strain evidence="2">28-4</strain>
    </source>
</reference>
<keyword evidence="2" id="KW-1185">Reference proteome</keyword>
<sequence length="72" mass="8037">MHGPVEISGTTFKLTCTSAQHFTSRGARRGRGKESIFRWRSGDTRYRSVRTEDEAESLVSPACKEIGTVFTV</sequence>
<protein>
    <submittedName>
        <fullName evidence="1">Uncharacterized protein</fullName>
    </submittedName>
</protein>
<accession>A0A2H3BX19</accession>
<organism evidence="1 2">
    <name type="scientific">Armillaria solidipes</name>
    <dbReference type="NCBI Taxonomy" id="1076256"/>
    <lineage>
        <taxon>Eukaryota</taxon>
        <taxon>Fungi</taxon>
        <taxon>Dikarya</taxon>
        <taxon>Basidiomycota</taxon>
        <taxon>Agaricomycotina</taxon>
        <taxon>Agaricomycetes</taxon>
        <taxon>Agaricomycetidae</taxon>
        <taxon>Agaricales</taxon>
        <taxon>Marasmiineae</taxon>
        <taxon>Physalacriaceae</taxon>
        <taxon>Armillaria</taxon>
    </lineage>
</organism>
<dbReference type="STRING" id="1076256.A0A2H3BX19"/>
<gene>
    <name evidence="1" type="ORF">ARMSODRAFT_203552</name>
</gene>
<evidence type="ECO:0000313" key="2">
    <source>
        <dbReference type="Proteomes" id="UP000218334"/>
    </source>
</evidence>
<dbReference type="AlphaFoldDB" id="A0A2H3BX19"/>
<proteinExistence type="predicted"/>
<evidence type="ECO:0000313" key="1">
    <source>
        <dbReference type="EMBL" id="PBK68443.1"/>
    </source>
</evidence>
<dbReference type="EMBL" id="KZ293432">
    <property type="protein sequence ID" value="PBK68443.1"/>
    <property type="molecule type" value="Genomic_DNA"/>
</dbReference>